<proteinExistence type="predicted"/>
<evidence type="ECO:0000313" key="1">
    <source>
        <dbReference type="EMBL" id="KAF2468553.1"/>
    </source>
</evidence>
<dbReference type="Proteomes" id="UP000799755">
    <property type="component" value="Unassembled WGS sequence"/>
</dbReference>
<dbReference type="EMBL" id="MU003515">
    <property type="protein sequence ID" value="KAF2468553.1"/>
    <property type="molecule type" value="Genomic_DNA"/>
</dbReference>
<protein>
    <submittedName>
        <fullName evidence="1">Zf-C3HC-domain-containing protein</fullName>
    </submittedName>
</protein>
<reference evidence="1" key="1">
    <citation type="journal article" date="2020" name="Stud. Mycol.">
        <title>101 Dothideomycetes genomes: a test case for predicting lifestyles and emergence of pathogens.</title>
        <authorList>
            <person name="Haridas S."/>
            <person name="Albert R."/>
            <person name="Binder M."/>
            <person name="Bloem J."/>
            <person name="Labutti K."/>
            <person name="Salamov A."/>
            <person name="Andreopoulos B."/>
            <person name="Baker S."/>
            <person name="Barry K."/>
            <person name="Bills G."/>
            <person name="Bluhm B."/>
            <person name="Cannon C."/>
            <person name="Castanera R."/>
            <person name="Culley D."/>
            <person name="Daum C."/>
            <person name="Ezra D."/>
            <person name="Gonzalez J."/>
            <person name="Henrissat B."/>
            <person name="Kuo A."/>
            <person name="Liang C."/>
            <person name="Lipzen A."/>
            <person name="Lutzoni F."/>
            <person name="Magnuson J."/>
            <person name="Mondo S."/>
            <person name="Nolan M."/>
            <person name="Ohm R."/>
            <person name="Pangilinan J."/>
            <person name="Park H.-J."/>
            <person name="Ramirez L."/>
            <person name="Alfaro M."/>
            <person name="Sun H."/>
            <person name="Tritt A."/>
            <person name="Yoshinaga Y."/>
            <person name="Zwiers L.-H."/>
            <person name="Turgeon B."/>
            <person name="Goodwin S."/>
            <person name="Spatafora J."/>
            <person name="Crous P."/>
            <person name="Grigoriev I."/>
        </authorList>
    </citation>
    <scope>NUCLEOTIDE SEQUENCE</scope>
    <source>
        <strain evidence="1">ATCC 200398</strain>
    </source>
</reference>
<comment type="caution">
    <text evidence="1">The sequence shown here is derived from an EMBL/GenBank/DDBJ whole genome shotgun (WGS) entry which is preliminary data.</text>
</comment>
<sequence length="479" mass="53331">MDGSPPPPPEALATTKRKFHKLLDNLTASKSTTSLASTLRESNTSTTSLSAPVTPEPPSKRSRLSDVSMDLGRGRTVSGERIKALQEKLFTPRKDGAGMRLVGSNKTPKKSTATPPRKPPNFQPYSQEQFLARMRTFADVKKWTTKPDAIGDVEWAKRGWSCAAWNTVACKGGCEARVVVKLRPKRKDELGKKIEMSEDMGEEVLEDLVQRYKELILEGHDEGCLWRKGGCKEDIYHIPIPNRAQSTAELLRRYHSFKPILSDLPLLDNVTYPDPPISDILPRAPSSTFNPPGSSITENPPSTPSEITAFTFALFGWSGLLESRISLVTCDHCFQRIGLWLYEEKRIKEMSKKLDVDAAHLGLNLVEAHREHCPWKNGVAQANPKDSILKDMAGWQTLEFMLLGKRKDEPRAGVESMDLGRGSMDSMAESTTGKSTKSGDSITEKWKKLKSKLKRSASRKSLKSVKSLGGEKERNKENV</sequence>
<organism evidence="1 2">
    <name type="scientific">Lindgomyces ingoldianus</name>
    <dbReference type="NCBI Taxonomy" id="673940"/>
    <lineage>
        <taxon>Eukaryota</taxon>
        <taxon>Fungi</taxon>
        <taxon>Dikarya</taxon>
        <taxon>Ascomycota</taxon>
        <taxon>Pezizomycotina</taxon>
        <taxon>Dothideomycetes</taxon>
        <taxon>Pleosporomycetidae</taxon>
        <taxon>Pleosporales</taxon>
        <taxon>Lindgomycetaceae</taxon>
        <taxon>Lindgomyces</taxon>
    </lineage>
</organism>
<gene>
    <name evidence="1" type="ORF">BDR25DRAFT_344273</name>
</gene>
<name>A0ACB6QNI4_9PLEO</name>
<keyword evidence="2" id="KW-1185">Reference proteome</keyword>
<accession>A0ACB6QNI4</accession>
<evidence type="ECO:0000313" key="2">
    <source>
        <dbReference type="Proteomes" id="UP000799755"/>
    </source>
</evidence>